<proteinExistence type="predicted"/>
<name>A0A1B7NBS4_9AGAM</name>
<accession>A0A1B7NBS4</accession>
<feature type="domain" description="N-acetyltransferase" evidence="1">
    <location>
        <begin position="6"/>
        <end position="169"/>
    </location>
</feature>
<keyword evidence="3" id="KW-1185">Reference proteome</keyword>
<keyword evidence="2" id="KW-0012">Acyltransferase</keyword>
<reference evidence="2 3" key="1">
    <citation type="submission" date="2016-06" db="EMBL/GenBank/DDBJ databases">
        <title>Comparative genomics of the ectomycorrhizal sister species Rhizopogon vinicolor and Rhizopogon vesiculosus (Basidiomycota: Boletales) reveals a divergence of the mating type B locus.</title>
        <authorList>
            <consortium name="DOE Joint Genome Institute"/>
            <person name="Mujic A.B."/>
            <person name="Kuo A."/>
            <person name="Tritt A."/>
            <person name="Lipzen A."/>
            <person name="Chen C."/>
            <person name="Johnson J."/>
            <person name="Sharma A."/>
            <person name="Barry K."/>
            <person name="Grigoriev I.V."/>
            <person name="Spatafora J.W."/>
        </authorList>
    </citation>
    <scope>NUCLEOTIDE SEQUENCE [LARGE SCALE GENOMIC DNA]</scope>
    <source>
        <strain evidence="2 3">AM-OR11-026</strain>
    </source>
</reference>
<evidence type="ECO:0000259" key="1">
    <source>
        <dbReference type="PROSITE" id="PS51186"/>
    </source>
</evidence>
<dbReference type="STRING" id="1314800.A0A1B7NBS4"/>
<dbReference type="CDD" id="cd04301">
    <property type="entry name" value="NAT_SF"/>
    <property type="match status" value="1"/>
</dbReference>
<sequence length="179" mass="20678">FTTERLVLRGFEDSDLDDLITLRNDARVTLRVTADPVTPQPTKYKEFLKTLAENSTIWFTIVLKETGKFMGYCNIKWIEPAKNRDGVLGISMFPKFWGMGYGTEAATFIVDHAFRALGVQRVSLNVFEGNEAAIAVYKKIGFKEEGRKRRGNWIDGHWEDNLSMGVLDEEWAERYWKEQ</sequence>
<evidence type="ECO:0000313" key="2">
    <source>
        <dbReference type="EMBL" id="OAX42327.1"/>
    </source>
</evidence>
<dbReference type="SUPFAM" id="SSF55729">
    <property type="entry name" value="Acyl-CoA N-acyltransferases (Nat)"/>
    <property type="match status" value="1"/>
</dbReference>
<feature type="non-terminal residue" evidence="2">
    <location>
        <position position="1"/>
    </location>
</feature>
<dbReference type="GO" id="GO:0016747">
    <property type="term" value="F:acyltransferase activity, transferring groups other than amino-acyl groups"/>
    <property type="evidence" value="ECO:0007669"/>
    <property type="project" value="InterPro"/>
</dbReference>
<dbReference type="InParanoid" id="A0A1B7NBS4"/>
<dbReference type="InterPro" id="IPR016181">
    <property type="entry name" value="Acyl_CoA_acyltransferase"/>
</dbReference>
<dbReference type="InterPro" id="IPR000182">
    <property type="entry name" value="GNAT_dom"/>
</dbReference>
<dbReference type="AlphaFoldDB" id="A0A1B7NBS4"/>
<dbReference type="PROSITE" id="PS51186">
    <property type="entry name" value="GNAT"/>
    <property type="match status" value="1"/>
</dbReference>
<evidence type="ECO:0000313" key="3">
    <source>
        <dbReference type="Proteomes" id="UP000092154"/>
    </source>
</evidence>
<dbReference type="Gene3D" id="3.40.630.30">
    <property type="match status" value="1"/>
</dbReference>
<dbReference type="EMBL" id="KV448159">
    <property type="protein sequence ID" value="OAX42327.1"/>
    <property type="molecule type" value="Genomic_DNA"/>
</dbReference>
<gene>
    <name evidence="2" type="ORF">K503DRAFT_683570</name>
</gene>
<keyword evidence="2" id="KW-0808">Transferase</keyword>
<protein>
    <submittedName>
        <fullName evidence="2">Acyl-CoA N-acyltransferase</fullName>
    </submittedName>
</protein>
<dbReference type="Proteomes" id="UP000092154">
    <property type="component" value="Unassembled WGS sequence"/>
</dbReference>
<dbReference type="OrthoDB" id="630895at2759"/>
<dbReference type="PANTHER" id="PTHR43792">
    <property type="entry name" value="GNAT FAMILY, PUTATIVE (AFU_ORTHOLOGUE AFUA_3G00765)-RELATED-RELATED"/>
    <property type="match status" value="1"/>
</dbReference>
<organism evidence="2 3">
    <name type="scientific">Rhizopogon vinicolor AM-OR11-026</name>
    <dbReference type="NCBI Taxonomy" id="1314800"/>
    <lineage>
        <taxon>Eukaryota</taxon>
        <taxon>Fungi</taxon>
        <taxon>Dikarya</taxon>
        <taxon>Basidiomycota</taxon>
        <taxon>Agaricomycotina</taxon>
        <taxon>Agaricomycetes</taxon>
        <taxon>Agaricomycetidae</taxon>
        <taxon>Boletales</taxon>
        <taxon>Suillineae</taxon>
        <taxon>Rhizopogonaceae</taxon>
        <taxon>Rhizopogon</taxon>
    </lineage>
</organism>
<dbReference type="Pfam" id="PF13302">
    <property type="entry name" value="Acetyltransf_3"/>
    <property type="match status" value="1"/>
</dbReference>
<dbReference type="InterPro" id="IPR051531">
    <property type="entry name" value="N-acetyltransferase"/>
</dbReference>